<organism evidence="12 13">
    <name type="scientific">Folsomia candida</name>
    <name type="common">Springtail</name>
    <dbReference type="NCBI Taxonomy" id="158441"/>
    <lineage>
        <taxon>Eukaryota</taxon>
        <taxon>Metazoa</taxon>
        <taxon>Ecdysozoa</taxon>
        <taxon>Arthropoda</taxon>
        <taxon>Hexapoda</taxon>
        <taxon>Collembola</taxon>
        <taxon>Entomobryomorpha</taxon>
        <taxon>Isotomoidea</taxon>
        <taxon>Isotomidae</taxon>
        <taxon>Proisotominae</taxon>
        <taxon>Folsomia</taxon>
    </lineage>
</organism>
<protein>
    <submittedName>
        <fullName evidence="12">Zinc finger protein 3</fullName>
    </submittedName>
</protein>
<dbReference type="OrthoDB" id="1095242at2759"/>
<keyword evidence="7" id="KW-0805">Transcription regulation</keyword>
<comment type="subcellular location">
    <subcellularLocation>
        <location evidence="1">Nucleus</location>
    </subcellularLocation>
</comment>
<feature type="domain" description="C2H2-type" evidence="11">
    <location>
        <begin position="41"/>
        <end position="69"/>
    </location>
</feature>
<dbReference type="InterPro" id="IPR050752">
    <property type="entry name" value="C2H2-ZF_domain"/>
</dbReference>
<feature type="domain" description="C2H2-type" evidence="11">
    <location>
        <begin position="164"/>
        <end position="191"/>
    </location>
</feature>
<evidence type="ECO:0000256" key="10">
    <source>
        <dbReference type="PROSITE-ProRule" id="PRU00042"/>
    </source>
</evidence>
<evidence type="ECO:0000256" key="3">
    <source>
        <dbReference type="ARBA" id="ARBA00022723"/>
    </source>
</evidence>
<dbReference type="SUPFAM" id="SSF57667">
    <property type="entry name" value="beta-beta-alpha zinc fingers"/>
    <property type="match status" value="5"/>
</dbReference>
<keyword evidence="13" id="KW-1185">Reference proteome</keyword>
<feature type="domain" description="C2H2-type" evidence="11">
    <location>
        <begin position="251"/>
        <end position="278"/>
    </location>
</feature>
<evidence type="ECO:0000256" key="4">
    <source>
        <dbReference type="ARBA" id="ARBA00022737"/>
    </source>
</evidence>
<keyword evidence="5 10" id="KW-0863">Zinc-finger</keyword>
<dbReference type="EMBL" id="LNIX01000043">
    <property type="protein sequence ID" value="OXA38820.1"/>
    <property type="molecule type" value="Genomic_DNA"/>
</dbReference>
<proteinExistence type="inferred from homology"/>
<dbReference type="SMART" id="SM00355">
    <property type="entry name" value="ZnF_C2H2"/>
    <property type="match status" value="12"/>
</dbReference>
<evidence type="ECO:0000313" key="13">
    <source>
        <dbReference type="Proteomes" id="UP000198287"/>
    </source>
</evidence>
<dbReference type="AlphaFoldDB" id="A0A226D191"/>
<evidence type="ECO:0000256" key="8">
    <source>
        <dbReference type="ARBA" id="ARBA00023163"/>
    </source>
</evidence>
<dbReference type="OMA" id="CPHENCH"/>
<reference evidence="12 13" key="1">
    <citation type="submission" date="2015-12" db="EMBL/GenBank/DDBJ databases">
        <title>The genome of Folsomia candida.</title>
        <authorList>
            <person name="Faddeeva A."/>
            <person name="Derks M.F."/>
            <person name="Anvar Y."/>
            <person name="Smit S."/>
            <person name="Van Straalen N."/>
            <person name="Roelofs D."/>
        </authorList>
    </citation>
    <scope>NUCLEOTIDE SEQUENCE [LARGE SCALE GENOMIC DNA]</scope>
    <source>
        <strain evidence="12 13">VU population</strain>
        <tissue evidence="12">Whole body</tissue>
    </source>
</reference>
<sequence>MENCKLYPCMCQNCEKTFPSTRRLNIHLRRMHPSTPRTRSFKCDICPKDFYTSYYLSLHKKHTHSTLKPFGCTECEKSFKSKLGLRVHISSHKGDKAYACPHCPKILSSYANWRRHTYIHTKSDNDRKHISCPHENCHVKFEYPCELKHHISRVHSTVKLSRDHKCSSCSAAFFDKNKLRRHEDIHTRDPARNHLICYFCPKSKARQSELTDHMRKHTQEKPYRCPLCERSFSFLGNMTRHIFTHTKEKPFSCSVCEKGFSHRQSLRSHVATHTREKRYSCKICDYTAFHRTSVSIHVRRIHYRVYELQCDICLKRLFSQAELNLHVEMHFKVKPVTGHPCYLCQVRFGRFGDMKTHLRLCTGEKRIKAVVW</sequence>
<dbReference type="Proteomes" id="UP000198287">
    <property type="component" value="Unassembled WGS sequence"/>
</dbReference>
<dbReference type="InterPro" id="IPR013087">
    <property type="entry name" value="Znf_C2H2_type"/>
</dbReference>
<feature type="domain" description="C2H2-type" evidence="11">
    <location>
        <begin position="195"/>
        <end position="222"/>
    </location>
</feature>
<dbReference type="GO" id="GO:0008270">
    <property type="term" value="F:zinc ion binding"/>
    <property type="evidence" value="ECO:0007669"/>
    <property type="project" value="UniProtKB-KW"/>
</dbReference>
<evidence type="ECO:0000256" key="6">
    <source>
        <dbReference type="ARBA" id="ARBA00022833"/>
    </source>
</evidence>
<dbReference type="GO" id="GO:0005634">
    <property type="term" value="C:nucleus"/>
    <property type="evidence" value="ECO:0007669"/>
    <property type="project" value="UniProtKB-SubCell"/>
</dbReference>
<dbReference type="Gene3D" id="3.30.160.60">
    <property type="entry name" value="Classic Zinc Finger"/>
    <property type="match status" value="8"/>
</dbReference>
<evidence type="ECO:0000256" key="9">
    <source>
        <dbReference type="ARBA" id="ARBA00023242"/>
    </source>
</evidence>
<keyword evidence="4" id="KW-0677">Repeat</keyword>
<dbReference type="InterPro" id="IPR036236">
    <property type="entry name" value="Znf_C2H2_sf"/>
</dbReference>
<dbReference type="FunFam" id="3.30.160.60:FF:000100">
    <property type="entry name" value="Zinc finger 45-like"/>
    <property type="match status" value="1"/>
</dbReference>
<dbReference type="GO" id="GO:0000978">
    <property type="term" value="F:RNA polymerase II cis-regulatory region sequence-specific DNA binding"/>
    <property type="evidence" value="ECO:0007669"/>
    <property type="project" value="TreeGrafter"/>
</dbReference>
<dbReference type="FunFam" id="3.30.160.60:FF:001289">
    <property type="entry name" value="Zinc finger protein 574"/>
    <property type="match status" value="1"/>
</dbReference>
<feature type="domain" description="C2H2-type" evidence="11">
    <location>
        <begin position="339"/>
        <end position="366"/>
    </location>
</feature>
<dbReference type="PROSITE" id="PS00028">
    <property type="entry name" value="ZINC_FINGER_C2H2_1"/>
    <property type="match status" value="8"/>
</dbReference>
<feature type="domain" description="C2H2-type" evidence="11">
    <location>
        <begin position="70"/>
        <end position="97"/>
    </location>
</feature>
<evidence type="ECO:0000313" key="12">
    <source>
        <dbReference type="EMBL" id="OXA38820.1"/>
    </source>
</evidence>
<keyword evidence="8" id="KW-0804">Transcription</keyword>
<dbReference type="FunFam" id="3.30.160.60:FF:002343">
    <property type="entry name" value="Zinc finger protein 33A"/>
    <property type="match status" value="1"/>
</dbReference>
<dbReference type="PANTHER" id="PTHR24384:SF218">
    <property type="entry name" value="ZINC FINGER PROTEIN 502"/>
    <property type="match status" value="1"/>
</dbReference>
<comment type="similarity">
    <text evidence="2">Belongs to the krueppel C2H2-type zinc-finger protein family.</text>
</comment>
<keyword evidence="6" id="KW-0862">Zinc</keyword>
<evidence type="ECO:0000256" key="2">
    <source>
        <dbReference type="ARBA" id="ARBA00006991"/>
    </source>
</evidence>
<dbReference type="PANTHER" id="PTHR24384">
    <property type="entry name" value="FINGER PUTATIVE TRANSCRIPTION FACTOR FAMILY-RELATED"/>
    <property type="match status" value="1"/>
</dbReference>
<evidence type="ECO:0000256" key="7">
    <source>
        <dbReference type="ARBA" id="ARBA00023015"/>
    </source>
</evidence>
<evidence type="ECO:0000259" key="11">
    <source>
        <dbReference type="PROSITE" id="PS50157"/>
    </source>
</evidence>
<feature type="domain" description="C2H2-type" evidence="11">
    <location>
        <begin position="223"/>
        <end position="250"/>
    </location>
</feature>
<gene>
    <name evidence="12" type="ORF">Fcan01_26446</name>
</gene>
<dbReference type="PROSITE" id="PS50157">
    <property type="entry name" value="ZINC_FINGER_C2H2_2"/>
    <property type="match status" value="10"/>
</dbReference>
<keyword evidence="3" id="KW-0479">Metal-binding</keyword>
<evidence type="ECO:0000256" key="1">
    <source>
        <dbReference type="ARBA" id="ARBA00004123"/>
    </source>
</evidence>
<dbReference type="GO" id="GO:0000981">
    <property type="term" value="F:DNA-binding transcription factor activity, RNA polymerase II-specific"/>
    <property type="evidence" value="ECO:0007669"/>
    <property type="project" value="TreeGrafter"/>
</dbReference>
<evidence type="ECO:0000256" key="5">
    <source>
        <dbReference type="ARBA" id="ARBA00022771"/>
    </source>
</evidence>
<comment type="caution">
    <text evidence="12">The sequence shown here is derived from an EMBL/GenBank/DDBJ whole genome shotgun (WGS) entry which is preliminary data.</text>
</comment>
<dbReference type="Pfam" id="PF00096">
    <property type="entry name" value="zf-C2H2"/>
    <property type="match status" value="5"/>
</dbReference>
<feature type="domain" description="C2H2-type" evidence="11">
    <location>
        <begin position="308"/>
        <end position="335"/>
    </location>
</feature>
<feature type="domain" description="C2H2-type" evidence="11">
    <location>
        <begin position="7"/>
        <end position="37"/>
    </location>
</feature>
<accession>A0A226D191</accession>
<name>A0A226D191_FOLCA</name>
<keyword evidence="9" id="KW-0539">Nucleus</keyword>
<feature type="domain" description="C2H2-type" evidence="11">
    <location>
        <begin position="98"/>
        <end position="125"/>
    </location>
</feature>